<proteinExistence type="inferred from homology"/>
<dbReference type="PANTHER" id="PTHR43730">
    <property type="entry name" value="BETA-MANNOSIDASE"/>
    <property type="match status" value="1"/>
</dbReference>
<dbReference type="InterPro" id="IPR017853">
    <property type="entry name" value="GH"/>
</dbReference>
<dbReference type="EC" id="3.2.1.25" evidence="3"/>
<dbReference type="InterPro" id="IPR054593">
    <property type="entry name" value="Beta-mannosidase-like_N2"/>
</dbReference>
<evidence type="ECO:0000256" key="5">
    <source>
        <dbReference type="ARBA" id="ARBA00023180"/>
    </source>
</evidence>
<dbReference type="PANTHER" id="PTHR43730:SF1">
    <property type="entry name" value="BETA-MANNOSIDASE"/>
    <property type="match status" value="1"/>
</dbReference>
<evidence type="ECO:0000256" key="7">
    <source>
        <dbReference type="ARBA" id="ARBA00033445"/>
    </source>
</evidence>
<reference evidence="11" key="2">
    <citation type="submission" date="2015-06" db="UniProtKB">
        <authorList>
            <consortium name="EnsemblMetazoa"/>
        </authorList>
    </citation>
    <scope>IDENTIFICATION</scope>
</reference>
<dbReference type="InterPro" id="IPR013783">
    <property type="entry name" value="Ig-like_fold"/>
</dbReference>
<dbReference type="HOGENOM" id="CLU_005015_3_1_1"/>
<protein>
    <recommendedName>
        <fullName evidence="3">beta-mannosidase</fullName>
        <ecNumber evidence="3">3.2.1.25</ecNumber>
    </recommendedName>
    <alternativeName>
        <fullName evidence="7">Mannanase</fullName>
    </alternativeName>
</protein>
<dbReference type="GO" id="GO:0006516">
    <property type="term" value="P:glycoprotein catabolic process"/>
    <property type="evidence" value="ECO:0007669"/>
    <property type="project" value="TreeGrafter"/>
</dbReference>
<dbReference type="OrthoDB" id="2866996at2759"/>
<dbReference type="EnsemblMetazoa" id="tetur28g00360.1">
    <property type="protein sequence ID" value="tetur28g00360.1"/>
    <property type="gene ID" value="tetur28g00360"/>
</dbReference>
<comment type="similarity">
    <text evidence="2">Belongs to the glycosyl hydrolase 2 family.</text>
</comment>
<name>T1KZ51_TETUR</name>
<dbReference type="eggNOG" id="KOG2230">
    <property type="taxonomic scope" value="Eukaryota"/>
</dbReference>
<dbReference type="Gene3D" id="3.20.20.80">
    <property type="entry name" value="Glycosidases"/>
    <property type="match status" value="1"/>
</dbReference>
<evidence type="ECO:0000313" key="12">
    <source>
        <dbReference type="Proteomes" id="UP000015104"/>
    </source>
</evidence>
<comment type="catalytic activity">
    <reaction evidence="1">
        <text>Hydrolysis of terminal, non-reducing beta-D-mannose residues in beta-D-mannosides.</text>
        <dbReference type="EC" id="3.2.1.25"/>
    </reaction>
</comment>
<dbReference type="AlphaFoldDB" id="T1KZ51"/>
<evidence type="ECO:0000256" key="3">
    <source>
        <dbReference type="ARBA" id="ARBA00012754"/>
    </source>
</evidence>
<feature type="signal peptide" evidence="8">
    <location>
        <begin position="1"/>
        <end position="18"/>
    </location>
</feature>
<dbReference type="STRING" id="32264.T1KZ51"/>
<dbReference type="SUPFAM" id="SSF49785">
    <property type="entry name" value="Galactose-binding domain-like"/>
    <property type="match status" value="1"/>
</dbReference>
<sequence>MIRLICLILVNSILQCSGKTISLNSSDWNLRDENEQYVMNGVTVPGGLYTELVGHGIISDPNYGYDDYNQRYYSKRMWTWRRNFDFNGDDLKSSNEIYIVAHGIDTVSRVYINDQIVGQTNNMYRRYRFKINDQLKAGSNSIKIEILDPYAYAQQQYNKFKGQYGYDMVPQCFPDGSEYGECHASFIRKMMWGWGPAFRTSGIYLPVEIEIIEAKNTLENFWTTITPLDDKKWSIDLNLALARPESGKQVNVEVTLSTNDPNYEREFSIYSGSINTDSSVSTYRISGIPVEKSRVGYWWPNGATYVQNNQIVARPRTLYNVKVTIKSSDGSNQQSMVKRTGFREIKLIQETPKRWGNDYKGLSFRFEVNGEPFYIKGSNFYPTSVHTENENRDKDYVRKTLQAAVDSQQNMLRIWGGGIYQTDYFYDLADEMGLLIWQDFMFVCATYPTDPEFLENVKVEVEQQVTRLAHHPSIAIWSGSNENELAIGTHWWWPRLEDKYSTYVEDFKKLYTETIKTTVFKYDNTRPYVVSSPSNGAFTEQNGGFSSNADDHFYGDIHFYYHEADAWDQKNYPAARFISEFGFESLPSYESYATSVPESELVYPFSGWLEHRASGDRLKEIEKMVDYYFGKPTETGKNGYLKMTYLSQLLQAVANKREMEFFLRNREVNPNDGSGLTWGAMYWIFNDIWVASGWSTIEFGTAKWKMAQYYLRDSYKPVFGQLYVENDQFQVVINNDVSGKVNVAITIDVHQLDSFNKQTIGDQTNEVESFAATMVYGKKLSEAVTSDFKNCIVKLKYSTVQSSSIDVNSGENFLLLAKPKELNLKRSNISINWVSKDDSDYAKKALKNYSNVYKINLSTDYPALFVWLDFKVGSGMDGVFSTNGFNMLESSKEVFFGTNKQVSTDDIKNSLTVTHLKENMN</sequence>
<dbReference type="InterPro" id="IPR050887">
    <property type="entry name" value="Beta-mannosidase_GH2"/>
</dbReference>
<dbReference type="Gene3D" id="2.60.120.260">
    <property type="entry name" value="Galactose-binding domain-like"/>
    <property type="match status" value="1"/>
</dbReference>
<dbReference type="Proteomes" id="UP000015104">
    <property type="component" value="Unassembled WGS sequence"/>
</dbReference>
<dbReference type="FunFam" id="3.20.20.80:FF:000050">
    <property type="entry name" value="Beta-mannosidase B"/>
    <property type="match status" value="1"/>
</dbReference>
<keyword evidence="4" id="KW-0378">Hydrolase</keyword>
<dbReference type="InterPro" id="IPR008979">
    <property type="entry name" value="Galactose-bd-like_sf"/>
</dbReference>
<keyword evidence="6" id="KW-0326">Glycosidase</keyword>
<dbReference type="Pfam" id="PF22666">
    <property type="entry name" value="Glyco_hydro_2_N2"/>
    <property type="match status" value="1"/>
</dbReference>
<evidence type="ECO:0000256" key="6">
    <source>
        <dbReference type="ARBA" id="ARBA00023295"/>
    </source>
</evidence>
<dbReference type="InterPro" id="IPR041625">
    <property type="entry name" value="Beta-mannosidase_Ig"/>
</dbReference>
<reference evidence="12" key="1">
    <citation type="submission" date="2011-08" db="EMBL/GenBank/DDBJ databases">
        <authorList>
            <person name="Rombauts S."/>
        </authorList>
    </citation>
    <scope>NUCLEOTIDE SEQUENCE</scope>
    <source>
        <strain evidence="12">London</strain>
    </source>
</reference>
<evidence type="ECO:0000256" key="1">
    <source>
        <dbReference type="ARBA" id="ARBA00000829"/>
    </source>
</evidence>
<dbReference type="GO" id="GO:0004567">
    <property type="term" value="F:beta-mannosidase activity"/>
    <property type="evidence" value="ECO:0007669"/>
    <property type="project" value="UniProtKB-EC"/>
</dbReference>
<evidence type="ECO:0000256" key="8">
    <source>
        <dbReference type="SAM" id="SignalP"/>
    </source>
</evidence>
<keyword evidence="8" id="KW-0732">Signal</keyword>
<gene>
    <name evidence="11" type="primary">107368839</name>
</gene>
<feature type="domain" description="Beta-mannosidase-like galactose-binding" evidence="10">
    <location>
        <begin position="28"/>
        <end position="204"/>
    </location>
</feature>
<evidence type="ECO:0000259" key="9">
    <source>
        <dbReference type="Pfam" id="PF17753"/>
    </source>
</evidence>
<evidence type="ECO:0000256" key="2">
    <source>
        <dbReference type="ARBA" id="ARBA00007401"/>
    </source>
</evidence>
<dbReference type="KEGG" id="tut:107368839"/>
<dbReference type="OMA" id="QFACASY"/>
<dbReference type="SUPFAM" id="SSF51445">
    <property type="entry name" value="(Trans)glycosidases"/>
    <property type="match status" value="1"/>
</dbReference>
<feature type="domain" description="Beta-mannosidase Ig-fold" evidence="9">
    <location>
        <begin position="846"/>
        <end position="918"/>
    </location>
</feature>
<accession>T1KZ51</accession>
<dbReference type="EMBL" id="CAEY01000736">
    <property type="status" value="NOT_ANNOTATED_CDS"/>
    <property type="molecule type" value="Genomic_DNA"/>
</dbReference>
<organism evidence="11 12">
    <name type="scientific">Tetranychus urticae</name>
    <name type="common">Two-spotted spider mite</name>
    <dbReference type="NCBI Taxonomy" id="32264"/>
    <lineage>
        <taxon>Eukaryota</taxon>
        <taxon>Metazoa</taxon>
        <taxon>Ecdysozoa</taxon>
        <taxon>Arthropoda</taxon>
        <taxon>Chelicerata</taxon>
        <taxon>Arachnida</taxon>
        <taxon>Acari</taxon>
        <taxon>Acariformes</taxon>
        <taxon>Trombidiformes</taxon>
        <taxon>Prostigmata</taxon>
        <taxon>Eleutherengona</taxon>
        <taxon>Raphignathae</taxon>
        <taxon>Tetranychoidea</taxon>
        <taxon>Tetranychidae</taxon>
        <taxon>Tetranychus</taxon>
    </lineage>
</organism>
<feature type="chain" id="PRO_5004592047" description="beta-mannosidase" evidence="8">
    <location>
        <begin position="19"/>
        <end position="921"/>
    </location>
</feature>
<keyword evidence="12" id="KW-1185">Reference proteome</keyword>
<evidence type="ECO:0000256" key="4">
    <source>
        <dbReference type="ARBA" id="ARBA00022801"/>
    </source>
</evidence>
<keyword evidence="5" id="KW-0325">Glycoprotein</keyword>
<dbReference type="Pfam" id="PF17753">
    <property type="entry name" value="Ig_mannosidase"/>
    <property type="match status" value="1"/>
</dbReference>
<evidence type="ECO:0000259" key="10">
    <source>
        <dbReference type="Pfam" id="PF22666"/>
    </source>
</evidence>
<dbReference type="Gene3D" id="2.60.40.10">
    <property type="entry name" value="Immunoglobulins"/>
    <property type="match status" value="1"/>
</dbReference>
<evidence type="ECO:0000313" key="11">
    <source>
        <dbReference type="EnsemblMetazoa" id="tetur28g00360.1"/>
    </source>
</evidence>